<comment type="caution">
    <text evidence="7">The sequence shown here is derived from an EMBL/GenBank/DDBJ whole genome shotgun (WGS) entry which is preliminary data.</text>
</comment>
<dbReference type="PRINTS" id="PR00455">
    <property type="entry name" value="HTHTETR"/>
</dbReference>
<dbReference type="PROSITE" id="PS50977">
    <property type="entry name" value="HTH_TETR_2"/>
    <property type="match status" value="1"/>
</dbReference>
<keyword evidence="1" id="KW-0678">Repressor</keyword>
<organism evidence="7 8">
    <name type="scientific">Falsibacillus albus</name>
    <dbReference type="NCBI Taxonomy" id="2478915"/>
    <lineage>
        <taxon>Bacteria</taxon>
        <taxon>Bacillati</taxon>
        <taxon>Bacillota</taxon>
        <taxon>Bacilli</taxon>
        <taxon>Bacillales</taxon>
        <taxon>Bacillaceae</taxon>
        <taxon>Falsibacillus</taxon>
    </lineage>
</organism>
<dbReference type="Pfam" id="PF00440">
    <property type="entry name" value="TetR_N"/>
    <property type="match status" value="1"/>
</dbReference>
<evidence type="ECO:0000256" key="2">
    <source>
        <dbReference type="ARBA" id="ARBA00023015"/>
    </source>
</evidence>
<dbReference type="AlphaFoldDB" id="A0A3L7K195"/>
<dbReference type="InterPro" id="IPR009057">
    <property type="entry name" value="Homeodomain-like_sf"/>
</dbReference>
<keyword evidence="4" id="KW-0804">Transcription</keyword>
<evidence type="ECO:0000313" key="7">
    <source>
        <dbReference type="EMBL" id="RLQ96124.1"/>
    </source>
</evidence>
<dbReference type="EMBL" id="RCVZ01000004">
    <property type="protein sequence ID" value="RLQ96124.1"/>
    <property type="molecule type" value="Genomic_DNA"/>
</dbReference>
<accession>A0A3L7K195</accession>
<keyword evidence="2" id="KW-0805">Transcription regulation</keyword>
<dbReference type="SUPFAM" id="SSF46689">
    <property type="entry name" value="Homeodomain-like"/>
    <property type="match status" value="1"/>
</dbReference>
<gene>
    <name evidence="7" type="ORF">D9X91_07465</name>
</gene>
<evidence type="ECO:0000256" key="4">
    <source>
        <dbReference type="ARBA" id="ARBA00023163"/>
    </source>
</evidence>
<dbReference type="FunFam" id="1.10.10.60:FF:000141">
    <property type="entry name" value="TetR family transcriptional regulator"/>
    <property type="match status" value="1"/>
</dbReference>
<name>A0A3L7K195_9BACI</name>
<feature type="domain" description="HTH tetR-type" evidence="6">
    <location>
        <begin position="3"/>
        <end position="63"/>
    </location>
</feature>
<evidence type="ECO:0000259" key="6">
    <source>
        <dbReference type="PROSITE" id="PS50977"/>
    </source>
</evidence>
<dbReference type="PROSITE" id="PS01081">
    <property type="entry name" value="HTH_TETR_1"/>
    <property type="match status" value="1"/>
</dbReference>
<dbReference type="Gene3D" id="1.10.357.10">
    <property type="entry name" value="Tetracycline Repressor, domain 2"/>
    <property type="match status" value="1"/>
</dbReference>
<dbReference type="PANTHER" id="PTHR43479:SF22">
    <property type="entry name" value="TRANSCRIPTIONAL REGULATOR, TETR FAMILY"/>
    <property type="match status" value="1"/>
</dbReference>
<evidence type="ECO:0000313" key="8">
    <source>
        <dbReference type="Proteomes" id="UP000276770"/>
    </source>
</evidence>
<dbReference type="InterPro" id="IPR050624">
    <property type="entry name" value="HTH-type_Tx_Regulator"/>
</dbReference>
<sequence length="294" mass="34601">MVSVTKEQILRSANYLFAKRGFPSTSIQDIADDCGIAKGSVYKHFPSKEELFNEVFERSQNRFFEEVEEVVGIQDLPAKERFTRQIIFRFQFFLENKYIFIDYQEIPIEQNPKFVPLRMKTRARFMNWHRECLMNVYGDAIENHLSDLVILYKAMLREYLFWILDENQPLSIEDTAEFIVDKVDLLAQHFIEKETQPLIKNESLEHFYQWGMSLQNKDKEEVMKSLLKHISLMITELPTGNMERSELNEITSLISAELGRTKPNIALLKSLLSYLAKERALRSTIKQLENVLSI</sequence>
<feature type="DNA-binding region" description="H-T-H motif" evidence="5">
    <location>
        <begin position="26"/>
        <end position="45"/>
    </location>
</feature>
<evidence type="ECO:0000256" key="1">
    <source>
        <dbReference type="ARBA" id="ARBA00022491"/>
    </source>
</evidence>
<dbReference type="InterPro" id="IPR023772">
    <property type="entry name" value="DNA-bd_HTH_TetR-type_CS"/>
</dbReference>
<evidence type="ECO:0000256" key="5">
    <source>
        <dbReference type="PROSITE-ProRule" id="PRU00335"/>
    </source>
</evidence>
<dbReference type="GO" id="GO:0003677">
    <property type="term" value="F:DNA binding"/>
    <property type="evidence" value="ECO:0007669"/>
    <property type="project" value="UniProtKB-UniRule"/>
</dbReference>
<proteinExistence type="predicted"/>
<dbReference type="GO" id="GO:0045892">
    <property type="term" value="P:negative regulation of DNA-templated transcription"/>
    <property type="evidence" value="ECO:0007669"/>
    <property type="project" value="UniProtKB-ARBA"/>
</dbReference>
<dbReference type="InterPro" id="IPR001647">
    <property type="entry name" value="HTH_TetR"/>
</dbReference>
<protein>
    <submittedName>
        <fullName evidence="7">TetR/AcrR family transcriptional regulator</fullName>
    </submittedName>
</protein>
<keyword evidence="3 5" id="KW-0238">DNA-binding</keyword>
<dbReference type="Proteomes" id="UP000276770">
    <property type="component" value="Unassembled WGS sequence"/>
</dbReference>
<reference evidence="7 8" key="1">
    <citation type="submission" date="2018-10" db="EMBL/GenBank/DDBJ databases">
        <title>Falsibacillus sp. genome draft.</title>
        <authorList>
            <person name="Shi S."/>
        </authorList>
    </citation>
    <scope>NUCLEOTIDE SEQUENCE [LARGE SCALE GENOMIC DNA]</scope>
    <source>
        <strain evidence="7 8">GY 10110</strain>
    </source>
</reference>
<evidence type="ECO:0000256" key="3">
    <source>
        <dbReference type="ARBA" id="ARBA00023125"/>
    </source>
</evidence>
<dbReference type="PANTHER" id="PTHR43479">
    <property type="entry name" value="ACREF/ENVCD OPERON REPRESSOR-RELATED"/>
    <property type="match status" value="1"/>
</dbReference>
<keyword evidence="8" id="KW-1185">Reference proteome</keyword>